<name>A0A6F8T599_9GAMM</name>
<organism evidence="2 3">
    <name type="scientific">Legionella antarctica</name>
    <dbReference type="NCBI Taxonomy" id="2708020"/>
    <lineage>
        <taxon>Bacteria</taxon>
        <taxon>Pseudomonadati</taxon>
        <taxon>Pseudomonadota</taxon>
        <taxon>Gammaproteobacteria</taxon>
        <taxon>Legionellales</taxon>
        <taxon>Legionellaceae</taxon>
        <taxon>Legionella</taxon>
    </lineage>
</organism>
<dbReference type="AlphaFoldDB" id="A0A6F8T599"/>
<dbReference type="EMBL" id="AP022839">
    <property type="protein sequence ID" value="BCA95383.1"/>
    <property type="molecule type" value="Genomic_DNA"/>
</dbReference>
<dbReference type="Proteomes" id="UP000502894">
    <property type="component" value="Chromosome"/>
</dbReference>
<sequence length="345" mass="38253">MMRLSRAAINGIGSAAGVAWPLFGIIFSILGGSIGGILSLTLGAISTGLFCLISIPIFYFSYQEMENNALQFEEQLQKNQKKLCADITNYINSIYENFLNHPEEEDFSSYLKKMLNIDLYEIAKKDTHSPLYQILLIIKQQIDKKQLNLVVDKQAIVAEIAKHTSGKSIPYSQLLTPSFFGFVGTFGSIAGCSAGISGLLTGIGVFTSFAVFPLLGWSIIGVAVICGAIIAYKAAVQAQVEFQRKEQNLLTKKMHQQLSQAILGRSVDTALHYTSSAFSTDRVKEQELFNQINQPISSLFHTKKLNGDKSVLSFISFFNVTSQSIDVKDCELDRHFYNLTQRIPF</sequence>
<keyword evidence="1" id="KW-0472">Membrane</keyword>
<feature type="transmembrane region" description="Helical" evidence="1">
    <location>
        <begin position="179"/>
        <end position="209"/>
    </location>
</feature>
<accession>A0A6F8T599</accession>
<feature type="transmembrane region" description="Helical" evidence="1">
    <location>
        <begin position="36"/>
        <end position="60"/>
    </location>
</feature>
<proteinExistence type="predicted"/>
<dbReference type="KEGG" id="lant:TUM19329_17440"/>
<evidence type="ECO:0000256" key="1">
    <source>
        <dbReference type="SAM" id="Phobius"/>
    </source>
</evidence>
<reference evidence="2" key="1">
    <citation type="journal article" date="2020" name="Microbiol. Resour. Announc.">
        <title>Complete Genome Sequence of Novel Psychrotolerant Legionella Strain TUM19329, Isolated from Antarctic Lake Sediment.</title>
        <authorList>
            <person name="Shimada S."/>
            <person name="Nakai R."/>
            <person name="Aoki K."/>
            <person name="Shimoeda N."/>
            <person name="Ohno G."/>
            <person name="Miyazaki Y."/>
            <person name="Kudoh S."/>
            <person name="Imura S."/>
            <person name="Watanabe K."/>
            <person name="Ishii Y."/>
            <person name="Tateda K."/>
        </authorList>
    </citation>
    <scope>NUCLEOTIDE SEQUENCE [LARGE SCALE GENOMIC DNA]</scope>
    <source>
        <strain evidence="2">TUM19329</strain>
    </source>
</reference>
<keyword evidence="1" id="KW-1133">Transmembrane helix</keyword>
<feature type="transmembrane region" description="Helical" evidence="1">
    <location>
        <begin position="7"/>
        <end position="30"/>
    </location>
</feature>
<feature type="transmembrane region" description="Helical" evidence="1">
    <location>
        <begin position="215"/>
        <end position="235"/>
    </location>
</feature>
<keyword evidence="1" id="KW-0812">Transmembrane</keyword>
<keyword evidence="3" id="KW-1185">Reference proteome</keyword>
<dbReference type="RefSeq" id="WP_173237014.1">
    <property type="nucleotide sequence ID" value="NZ_AP022839.1"/>
</dbReference>
<evidence type="ECO:0000313" key="2">
    <source>
        <dbReference type="EMBL" id="BCA95383.1"/>
    </source>
</evidence>
<gene>
    <name evidence="2" type="ORF">TUM19329_17440</name>
</gene>
<evidence type="ECO:0000313" key="3">
    <source>
        <dbReference type="Proteomes" id="UP000502894"/>
    </source>
</evidence>
<protein>
    <submittedName>
        <fullName evidence="2">Uncharacterized protein</fullName>
    </submittedName>
</protein>